<feature type="domain" description="Aminomethyltransferase C-terminal" evidence="5">
    <location>
        <begin position="721"/>
        <end position="804"/>
    </location>
</feature>
<sequence>MAGVPDRARAVIIGGGVAGCSVAYHLAKAGWTDIVLLERKRLTSGTTWHAAGLIGQLRASANMTRLAKYTADLYVKLEAETGIATGMRQVGSISVALTRERHEELLRQATVARIFDVDVHEISPSEVKAMYPHLEVGDVVGAVHLPLDGQCDPANIAMALAKGARMRGATVLENVKVTGVTRAGGRVTGVEWQAGGDAGHIAADVVINCGGMWGRDMAAEAGVTLPLHACEHFYLVTEPVEGLGHLPVLRVPDECAYYKSDAGKMMLGAFEPVAKPWGMGGIREDFEFDTLPEDWDHFGPILEMAMNRMPLFQKAGIHTFFNGPESFTPDDRYYLGEAPELAGYWIVAGFNSVGIQSSGGAGMAIAHWLTEGEAPFDLWDVDIRRAQPFQKNRRYLKERVTETLGLLYADHFPYRQVVTARGVRRSPLHEHLKVRGAVFGEVAGWERANWFARDGQEREYRYSWKRQNWFDNQRAEHMAVREGVGLFDMTSFGKIRVEGRDACRFLERVCANRIDVAAGRVVYTQMLNDRGGIESDLTVTRLSETAFLLVVPGATLQRDLAWLRRHVGDDFAVITDVTAAESVLCLMGPKARDVMAKVSPNDFSNAGHPFGTAREIEIGMGLARAHRVSYVGELGWELYVSTDQAAHVFEAILEAAPEVKLCGLHTLDSCRIEKAYRHWGHDITDEDHVLEAGLGFAVRTGKGDFIGRDAVLRKEEAGLARRMVQFRLEDPEPLLFHNEAIVRDGRIVGPVTSGNYGHALGGAIGMGYVPCKGESEAEVLASTYEIEVAGVRHRAVASLEPMYDPASARVRM</sequence>
<dbReference type="Pfam" id="PF08669">
    <property type="entry name" value="GCV_T_C"/>
    <property type="match status" value="1"/>
</dbReference>
<evidence type="ECO:0000256" key="2">
    <source>
        <dbReference type="ARBA" id="ARBA00023002"/>
    </source>
</evidence>
<dbReference type="InterPro" id="IPR006076">
    <property type="entry name" value="FAD-dep_OxRdtase"/>
</dbReference>
<dbReference type="InterPro" id="IPR027266">
    <property type="entry name" value="TrmE/GcvT-like"/>
</dbReference>
<dbReference type="Gene3D" id="3.30.9.10">
    <property type="entry name" value="D-Amino Acid Oxidase, subunit A, domain 2"/>
    <property type="match status" value="1"/>
</dbReference>
<reference evidence="7 8" key="1">
    <citation type="submission" date="2019-04" db="EMBL/GenBank/DDBJ databases">
        <title>Draft genome sequence of Gemmobacter aestuarii sp. nov.</title>
        <authorList>
            <person name="Hameed A."/>
            <person name="Lin S.-Y."/>
            <person name="Shahina M."/>
            <person name="Lai W.-A."/>
            <person name="Young C.-C."/>
        </authorList>
    </citation>
    <scope>NUCLEOTIDE SEQUENCE [LARGE SCALE GENOMIC DNA]</scope>
    <source>
        <strain evidence="7 8">CC-PW-75</strain>
    </source>
</reference>
<dbReference type="InterPro" id="IPR036188">
    <property type="entry name" value="FAD/NAD-bd_sf"/>
</dbReference>
<keyword evidence="8" id="KW-1185">Reference proteome</keyword>
<gene>
    <name evidence="7" type="ORF">E7811_01530</name>
</gene>
<dbReference type="Proteomes" id="UP000309450">
    <property type="component" value="Unassembled WGS sequence"/>
</dbReference>
<evidence type="ECO:0000259" key="6">
    <source>
        <dbReference type="Pfam" id="PF16350"/>
    </source>
</evidence>
<evidence type="ECO:0000256" key="1">
    <source>
        <dbReference type="ARBA" id="ARBA00008609"/>
    </source>
</evidence>
<dbReference type="SUPFAM" id="SSF51905">
    <property type="entry name" value="FAD/NAD(P)-binding domain"/>
    <property type="match status" value="1"/>
</dbReference>
<dbReference type="Gene3D" id="3.50.50.60">
    <property type="entry name" value="FAD/NAD(P)-binding domain"/>
    <property type="match status" value="1"/>
</dbReference>
<feature type="domain" description="FAD dependent oxidoreductase" evidence="3">
    <location>
        <begin position="10"/>
        <end position="368"/>
    </location>
</feature>
<dbReference type="GO" id="GO:0016491">
    <property type="term" value="F:oxidoreductase activity"/>
    <property type="evidence" value="ECO:0007669"/>
    <property type="project" value="UniProtKB-KW"/>
</dbReference>
<dbReference type="Pfam" id="PF01266">
    <property type="entry name" value="DAO"/>
    <property type="match status" value="1"/>
</dbReference>
<evidence type="ECO:0000313" key="8">
    <source>
        <dbReference type="Proteomes" id="UP000309450"/>
    </source>
</evidence>
<dbReference type="Pfam" id="PF01571">
    <property type="entry name" value="GCV_T"/>
    <property type="match status" value="1"/>
</dbReference>
<evidence type="ECO:0000313" key="7">
    <source>
        <dbReference type="EMBL" id="THD84456.1"/>
    </source>
</evidence>
<dbReference type="PANTHER" id="PTHR43757:SF15">
    <property type="entry name" value="PYRUVATE DEHYDROGENASE PHOSPHATASE REGULATORY SUBUNIT, MITOCHONDRIAL-LIKE"/>
    <property type="match status" value="1"/>
</dbReference>
<dbReference type="InterPro" id="IPR032503">
    <property type="entry name" value="FAO_M"/>
</dbReference>
<dbReference type="RefSeq" id="WP_136392837.1">
    <property type="nucleotide sequence ID" value="NZ_SSND01000001.1"/>
</dbReference>
<organism evidence="7 8">
    <name type="scientific">Aliigemmobacter aestuarii</name>
    <dbReference type="NCBI Taxonomy" id="1445661"/>
    <lineage>
        <taxon>Bacteria</taxon>
        <taxon>Pseudomonadati</taxon>
        <taxon>Pseudomonadota</taxon>
        <taxon>Alphaproteobacteria</taxon>
        <taxon>Rhodobacterales</taxon>
        <taxon>Paracoccaceae</taxon>
        <taxon>Aliigemmobacter</taxon>
    </lineage>
</organism>
<dbReference type="PROSITE" id="PS51257">
    <property type="entry name" value="PROKAR_LIPOPROTEIN"/>
    <property type="match status" value="1"/>
</dbReference>
<dbReference type="AlphaFoldDB" id="A0A4S3MPP0"/>
<dbReference type="Gene3D" id="3.30.1360.120">
    <property type="entry name" value="Probable tRNA modification gtpase trme, domain 1"/>
    <property type="match status" value="1"/>
</dbReference>
<proteinExistence type="inferred from homology"/>
<feature type="domain" description="GCVT N-terminal" evidence="4">
    <location>
        <begin position="428"/>
        <end position="702"/>
    </location>
</feature>
<dbReference type="InterPro" id="IPR029043">
    <property type="entry name" value="GcvT/YgfZ_C"/>
</dbReference>
<dbReference type="SUPFAM" id="SSF103025">
    <property type="entry name" value="Folate-binding domain"/>
    <property type="match status" value="1"/>
</dbReference>
<dbReference type="SUPFAM" id="SSF54373">
    <property type="entry name" value="FAD-linked reductases, C-terminal domain"/>
    <property type="match status" value="1"/>
</dbReference>
<dbReference type="InterPro" id="IPR013977">
    <property type="entry name" value="GcvT_C"/>
</dbReference>
<comment type="caution">
    <text evidence="7">The sequence shown here is derived from an EMBL/GenBank/DDBJ whole genome shotgun (WGS) entry which is preliminary data.</text>
</comment>
<evidence type="ECO:0000259" key="3">
    <source>
        <dbReference type="Pfam" id="PF01266"/>
    </source>
</evidence>
<dbReference type="InterPro" id="IPR006222">
    <property type="entry name" value="GCVT_N"/>
</dbReference>
<dbReference type="Gene3D" id="2.40.30.110">
    <property type="entry name" value="Aminomethyltransferase beta-barrel domains"/>
    <property type="match status" value="1"/>
</dbReference>
<dbReference type="InterPro" id="IPR028896">
    <property type="entry name" value="GcvT/YgfZ/DmdA"/>
</dbReference>
<keyword evidence="2" id="KW-0560">Oxidoreductase</keyword>
<dbReference type="PANTHER" id="PTHR43757">
    <property type="entry name" value="AMINOMETHYLTRANSFERASE"/>
    <property type="match status" value="1"/>
</dbReference>
<feature type="domain" description="FAD dependent oxidoreductase central" evidence="6">
    <location>
        <begin position="371"/>
        <end position="426"/>
    </location>
</feature>
<protein>
    <submittedName>
        <fullName evidence="7">FAD-dependent oxidoreductase</fullName>
    </submittedName>
</protein>
<name>A0A4S3MPP0_9RHOB</name>
<dbReference type="Pfam" id="PF16350">
    <property type="entry name" value="FAO_M"/>
    <property type="match status" value="1"/>
</dbReference>
<dbReference type="Gene3D" id="3.30.70.1400">
    <property type="entry name" value="Aminomethyltransferase beta-barrel domains"/>
    <property type="match status" value="1"/>
</dbReference>
<comment type="similarity">
    <text evidence="1">Belongs to the GcvT family.</text>
</comment>
<evidence type="ECO:0000259" key="4">
    <source>
        <dbReference type="Pfam" id="PF01571"/>
    </source>
</evidence>
<dbReference type="EMBL" id="SSND01000001">
    <property type="protein sequence ID" value="THD84456.1"/>
    <property type="molecule type" value="Genomic_DNA"/>
</dbReference>
<accession>A0A4S3MPP0</accession>
<evidence type="ECO:0000259" key="5">
    <source>
        <dbReference type="Pfam" id="PF08669"/>
    </source>
</evidence>
<dbReference type="OrthoDB" id="7156675at2"/>
<dbReference type="SUPFAM" id="SSF101790">
    <property type="entry name" value="Aminomethyltransferase beta-barrel domain"/>
    <property type="match status" value="1"/>
</dbReference>